<dbReference type="PANTHER" id="PTHR47510:SF3">
    <property type="entry name" value="ENDO_EXONUCLEASE_PHOSPHATASE DOMAIN-CONTAINING PROTEIN"/>
    <property type="match status" value="1"/>
</dbReference>
<evidence type="ECO:0000259" key="2">
    <source>
        <dbReference type="PROSITE" id="PS50878"/>
    </source>
</evidence>
<evidence type="ECO:0000256" key="1">
    <source>
        <dbReference type="SAM" id="Phobius"/>
    </source>
</evidence>
<accession>A0ABD0MG54</accession>
<organism evidence="3 4">
    <name type="scientific">Cirrhinus mrigala</name>
    <name type="common">Mrigala</name>
    <dbReference type="NCBI Taxonomy" id="683832"/>
    <lineage>
        <taxon>Eukaryota</taxon>
        <taxon>Metazoa</taxon>
        <taxon>Chordata</taxon>
        <taxon>Craniata</taxon>
        <taxon>Vertebrata</taxon>
        <taxon>Euteleostomi</taxon>
        <taxon>Actinopterygii</taxon>
        <taxon>Neopterygii</taxon>
        <taxon>Teleostei</taxon>
        <taxon>Ostariophysi</taxon>
        <taxon>Cypriniformes</taxon>
        <taxon>Cyprinidae</taxon>
        <taxon>Labeoninae</taxon>
        <taxon>Labeonini</taxon>
        <taxon>Cirrhinus</taxon>
    </lineage>
</organism>
<keyword evidence="1" id="KW-0472">Membrane</keyword>
<keyword evidence="1" id="KW-0812">Transmembrane</keyword>
<dbReference type="Pfam" id="PF00078">
    <property type="entry name" value="RVT_1"/>
    <property type="match status" value="1"/>
</dbReference>
<dbReference type="PANTHER" id="PTHR47510">
    <property type="entry name" value="REVERSE TRANSCRIPTASE DOMAIN-CONTAINING PROTEIN"/>
    <property type="match status" value="1"/>
</dbReference>
<dbReference type="Gene3D" id="3.60.10.10">
    <property type="entry name" value="Endonuclease/exonuclease/phosphatase"/>
    <property type="match status" value="1"/>
</dbReference>
<dbReference type="Proteomes" id="UP001529510">
    <property type="component" value="Unassembled WGS sequence"/>
</dbReference>
<dbReference type="SUPFAM" id="SSF56672">
    <property type="entry name" value="DNA/RNA polymerases"/>
    <property type="match status" value="1"/>
</dbReference>
<sequence>MPGFLLSNVRSLRYKCDELHSVVLVNNSAVVAVSETWLNDSIPDSAVTFPGYTLQRRDRKEGGGGGVALYVCNIIKQMRLTQLEEDEYEALWVWLRPSCLPRGLSCIIAAVLYFPPCSSATAQPDLLITQYLDRCLRYIECNYQQAAIVILGDTNKYKSETICSRHGLKQIVTGATRKASQLDSIFTNISSLYQIPEHLPPIGSSDHRTILLDAGNWPTKSTKHIFCRKRTPETIRELGLLMNTTDFSHIHKIMDPEAKVGAFTSTIVSILDKTVPLKKVSITNTDKPWMTVQIKDLIKDRQSAFCSGNKTSYRKLKSIVAKKIKVAKKQYYQHEVEELRGSKPKQWFKSVKKIMGMEGDESDTVSQDQNIMQRECDTLARHFASVWNYVNHISLSEEEVTCKLLNCSVPPLSIGQVKTRLRKVNAAKAAGPDCVPPWVLKTFYEELAPVLCDIFNTCIQHNIFPKQWKEATVKAVPKKAKPSFPADYRQISLLSCVGKVYEGILRDAILEDIATKIEPSQHGFMRNRSTDTALIQILQHWHEALNSSPKMDIHAVFVDFTRAFDTIKHCQLLLSLADLHVRRPLWLIVKSYLNYREQRVKWGSCVSSSFPVPAGVPQGGLLSPLLFVVCIFVFAIFGNTCEIRG</sequence>
<keyword evidence="1" id="KW-1133">Transmembrane helix</keyword>
<dbReference type="EMBL" id="JAMKFB020000718">
    <property type="protein sequence ID" value="KAL0147900.1"/>
    <property type="molecule type" value="Genomic_DNA"/>
</dbReference>
<name>A0ABD0MG54_CIRMR</name>
<dbReference type="AlphaFoldDB" id="A0ABD0MG54"/>
<dbReference type="InterPro" id="IPR043502">
    <property type="entry name" value="DNA/RNA_pol_sf"/>
</dbReference>
<feature type="transmembrane region" description="Helical" evidence="1">
    <location>
        <begin position="621"/>
        <end position="641"/>
    </location>
</feature>
<gene>
    <name evidence="3" type="ORF">M9458_056777</name>
</gene>
<evidence type="ECO:0000313" key="3">
    <source>
        <dbReference type="EMBL" id="KAL0147900.1"/>
    </source>
</evidence>
<dbReference type="InterPro" id="IPR000477">
    <property type="entry name" value="RT_dom"/>
</dbReference>
<dbReference type="PROSITE" id="PS50878">
    <property type="entry name" value="RT_POL"/>
    <property type="match status" value="1"/>
</dbReference>
<dbReference type="SUPFAM" id="SSF56219">
    <property type="entry name" value="DNase I-like"/>
    <property type="match status" value="1"/>
</dbReference>
<proteinExistence type="predicted"/>
<dbReference type="CDD" id="cd01650">
    <property type="entry name" value="RT_nLTR_like"/>
    <property type="match status" value="1"/>
</dbReference>
<reference evidence="3 4" key="1">
    <citation type="submission" date="2024-05" db="EMBL/GenBank/DDBJ databases">
        <title>Genome sequencing and assembly of Indian major carp, Cirrhinus mrigala (Hamilton, 1822).</title>
        <authorList>
            <person name="Mohindra V."/>
            <person name="Chowdhury L.M."/>
            <person name="Lal K."/>
            <person name="Jena J.K."/>
        </authorList>
    </citation>
    <scope>NUCLEOTIDE SEQUENCE [LARGE SCALE GENOMIC DNA]</scope>
    <source>
        <strain evidence="3">CM1030</strain>
        <tissue evidence="3">Blood</tissue>
    </source>
</reference>
<protein>
    <recommendedName>
        <fullName evidence="2">Reverse transcriptase domain-containing protein</fullName>
    </recommendedName>
</protein>
<feature type="domain" description="Reverse transcriptase" evidence="2">
    <location>
        <begin position="457"/>
        <end position="645"/>
    </location>
</feature>
<keyword evidence="4" id="KW-1185">Reference proteome</keyword>
<comment type="caution">
    <text evidence="3">The sequence shown here is derived from an EMBL/GenBank/DDBJ whole genome shotgun (WGS) entry which is preliminary data.</text>
</comment>
<dbReference type="InterPro" id="IPR036691">
    <property type="entry name" value="Endo/exonu/phosph_ase_sf"/>
</dbReference>
<evidence type="ECO:0000313" key="4">
    <source>
        <dbReference type="Proteomes" id="UP001529510"/>
    </source>
</evidence>